<dbReference type="SUPFAM" id="SSF53383">
    <property type="entry name" value="PLP-dependent transferases"/>
    <property type="match status" value="1"/>
</dbReference>
<dbReference type="GO" id="GO:0008483">
    <property type="term" value="F:transaminase activity"/>
    <property type="evidence" value="ECO:0007669"/>
    <property type="project" value="UniProtKB-KW"/>
</dbReference>
<dbReference type="OrthoDB" id="9802328at2"/>
<comment type="cofactor">
    <cofactor evidence="1">
        <name>pyridoxal 5'-phosphate</name>
        <dbReference type="ChEBI" id="CHEBI:597326"/>
    </cofactor>
</comment>
<dbReference type="CDD" id="cd00609">
    <property type="entry name" value="AAT_like"/>
    <property type="match status" value="1"/>
</dbReference>
<evidence type="ECO:0000256" key="1">
    <source>
        <dbReference type="ARBA" id="ARBA00001933"/>
    </source>
</evidence>
<dbReference type="NCBIfam" id="NF005977">
    <property type="entry name" value="PRK08068.1"/>
    <property type="match status" value="1"/>
</dbReference>
<dbReference type="Pfam" id="PF00155">
    <property type="entry name" value="Aminotran_1_2"/>
    <property type="match status" value="1"/>
</dbReference>
<dbReference type="InterPro" id="IPR015422">
    <property type="entry name" value="PyrdxlP-dep_Trfase_small"/>
</dbReference>
<accession>A0A3D8PZB5</accession>
<feature type="domain" description="Aminotransferase class I/classII large" evidence="4">
    <location>
        <begin position="31"/>
        <end position="381"/>
    </location>
</feature>
<dbReference type="InterPro" id="IPR004839">
    <property type="entry name" value="Aminotransferase_I/II_large"/>
</dbReference>
<protein>
    <submittedName>
        <fullName evidence="5">LL-diaminopimelate aminotransferase</fullName>
    </submittedName>
</protein>
<dbReference type="InterPro" id="IPR050881">
    <property type="entry name" value="LL-DAP_aminotransferase"/>
</dbReference>
<keyword evidence="6" id="KW-1185">Reference proteome</keyword>
<reference evidence="6" key="1">
    <citation type="submission" date="2017-11" db="EMBL/GenBank/DDBJ databases">
        <authorList>
            <person name="Zhu W."/>
        </authorList>
    </citation>
    <scope>NUCLEOTIDE SEQUENCE [LARGE SCALE GENOMIC DNA]</scope>
    <source>
        <strain evidence="6">CAU 1183</strain>
    </source>
</reference>
<evidence type="ECO:0000256" key="2">
    <source>
        <dbReference type="ARBA" id="ARBA00022576"/>
    </source>
</evidence>
<evidence type="ECO:0000256" key="3">
    <source>
        <dbReference type="ARBA" id="ARBA00022679"/>
    </source>
</evidence>
<evidence type="ECO:0000259" key="4">
    <source>
        <dbReference type="Pfam" id="PF00155"/>
    </source>
</evidence>
<evidence type="ECO:0000313" key="5">
    <source>
        <dbReference type="EMBL" id="RDW21323.1"/>
    </source>
</evidence>
<dbReference type="PANTHER" id="PTHR42832:SF3">
    <property type="entry name" value="L-GLUTAMINE--4-(METHYLSULFANYL)-2-OXOBUTANOATE AMINOTRANSFERASE"/>
    <property type="match status" value="1"/>
</dbReference>
<dbReference type="Gene3D" id="3.40.640.10">
    <property type="entry name" value="Type I PLP-dependent aspartate aminotransferase-like (Major domain)"/>
    <property type="match status" value="1"/>
</dbReference>
<organism evidence="5 6">
    <name type="scientific">Oceanobacillus arenosus</name>
    <dbReference type="NCBI Taxonomy" id="1229153"/>
    <lineage>
        <taxon>Bacteria</taxon>
        <taxon>Bacillati</taxon>
        <taxon>Bacillota</taxon>
        <taxon>Bacilli</taxon>
        <taxon>Bacillales</taxon>
        <taxon>Bacillaceae</taxon>
        <taxon>Oceanobacillus</taxon>
    </lineage>
</organism>
<dbReference type="InterPro" id="IPR015421">
    <property type="entry name" value="PyrdxlP-dep_Trfase_major"/>
</dbReference>
<dbReference type="AlphaFoldDB" id="A0A3D8PZB5"/>
<comment type="caution">
    <text evidence="5">The sequence shown here is derived from an EMBL/GenBank/DDBJ whole genome shotgun (WGS) entry which is preliminary data.</text>
</comment>
<dbReference type="InterPro" id="IPR015424">
    <property type="entry name" value="PyrdxlP-dep_Trfase"/>
</dbReference>
<keyword evidence="3 5" id="KW-0808">Transferase</keyword>
<dbReference type="Proteomes" id="UP000257143">
    <property type="component" value="Unassembled WGS sequence"/>
</dbReference>
<proteinExistence type="predicted"/>
<dbReference type="PANTHER" id="PTHR42832">
    <property type="entry name" value="AMINO ACID AMINOTRANSFERASE"/>
    <property type="match status" value="1"/>
</dbReference>
<sequence length="397" mass="43968">MEFSNRLNNLPTQFFASLVQKVNTAVHEGRDVINLGQGNPDQPTPTHIVKALQHAVEDPATHKYSPFRGTSQLKQAAADFYKHTYNVDLDPDSEVAILGGTKIGLVELPLALMNDGDLMLLPDPGYPDYLSGVALANVKYETMPLRYENNYLPDYSALTERQKQEAKLLYLNYPNNPTGATASLAFFEETISLAKETDIGIVHDFAYGAIGFNKEKPISFLQAKGAKEVGIELYTLSKTYNMAGWRVGFAVGNAKMIEAINLIQDHLFVSLFPAVQEAAVTALSESQECVTDLVNLYEGRRNIFLKECRRIGWDIDAPKGSFFAWLPVPEGYTSESFADLLLEKADVAVAAGNGFGKYGEGYVRVGLLVDEERLQEAISRIERLNIFGIEEQGNRPQ</sequence>
<dbReference type="RefSeq" id="WP_115771494.1">
    <property type="nucleotide sequence ID" value="NZ_PIOC01000003.1"/>
</dbReference>
<dbReference type="EMBL" id="PIOC01000003">
    <property type="protein sequence ID" value="RDW21323.1"/>
    <property type="molecule type" value="Genomic_DNA"/>
</dbReference>
<keyword evidence="2 5" id="KW-0032">Aminotransferase</keyword>
<evidence type="ECO:0000313" key="6">
    <source>
        <dbReference type="Proteomes" id="UP000257143"/>
    </source>
</evidence>
<gene>
    <name evidence="5" type="ORF">CWR48_02615</name>
</gene>
<name>A0A3D8PZB5_9BACI</name>
<dbReference type="Gene3D" id="3.90.1150.10">
    <property type="entry name" value="Aspartate Aminotransferase, domain 1"/>
    <property type="match status" value="1"/>
</dbReference>
<dbReference type="GO" id="GO:0030170">
    <property type="term" value="F:pyridoxal phosphate binding"/>
    <property type="evidence" value="ECO:0007669"/>
    <property type="project" value="InterPro"/>
</dbReference>